<dbReference type="PANTHER" id="PTHR42849">
    <property type="entry name" value="N-ACETYLNEURAMINATE LYASE"/>
    <property type="match status" value="1"/>
</dbReference>
<feature type="active site" description="Schiff-base intermediate with substrate" evidence="3">
    <location>
        <position position="170"/>
    </location>
</feature>
<dbReference type="GO" id="GO:0005829">
    <property type="term" value="C:cytosol"/>
    <property type="evidence" value="ECO:0007669"/>
    <property type="project" value="TreeGrafter"/>
</dbReference>
<feature type="active site" description="Proton donor/acceptor" evidence="3">
    <location>
        <position position="142"/>
    </location>
</feature>
<comment type="caution">
    <text evidence="4">The sequence shown here is derived from an EMBL/GenBank/DDBJ whole genome shotgun (WGS) entry which is preliminary data.</text>
</comment>
<comment type="similarity">
    <text evidence="2">Belongs to the DapA family.</text>
</comment>
<dbReference type="Gene3D" id="3.20.20.70">
    <property type="entry name" value="Aldolase class I"/>
    <property type="match status" value="1"/>
</dbReference>
<dbReference type="SUPFAM" id="SSF51569">
    <property type="entry name" value="Aldolase"/>
    <property type="match status" value="1"/>
</dbReference>
<sequence>MIPLQAADIKGNWATLLLPINNDDSIDYRKLEEEIDTIIAMQVNGIYSNGTAGEFYNQTEEEFDTINTLLAEKCHAAGMPFQIGACHPIPVMARDRVKRAAALQPGAIQVILPDWSAPGMREAISYLKELTEVAGEVGLVLYNPPHAKKRLTPEEFYQLQEAGIELVGCKVGGGDEQWYAAMKKYAPGISVFVPGHHLATGISYGAHGAYSNVACLHPGAAQQWYEMMLTDLPRALKLERRIRLFMNQHIAPYIDDKGYTNQAADKLLAAIGGWTNAGTRLRWPYQGIDESEVARLRAIAREMMPEFFILTEANTYR</sequence>
<keyword evidence="1 2" id="KW-0456">Lyase</keyword>
<dbReference type="PANTHER" id="PTHR42849:SF1">
    <property type="entry name" value="N-ACETYLNEURAMINATE LYASE"/>
    <property type="match status" value="1"/>
</dbReference>
<protein>
    <submittedName>
        <fullName evidence="4">Dihydrodipicolinate synthase family protein</fullName>
    </submittedName>
</protein>
<name>A0A1V9F8W6_9BACT</name>
<dbReference type="Proteomes" id="UP000192276">
    <property type="component" value="Unassembled WGS sequence"/>
</dbReference>
<proteinExistence type="inferred from homology"/>
<evidence type="ECO:0000256" key="2">
    <source>
        <dbReference type="PIRNR" id="PIRNR001365"/>
    </source>
</evidence>
<evidence type="ECO:0000313" key="4">
    <source>
        <dbReference type="EMBL" id="OQP54711.1"/>
    </source>
</evidence>
<dbReference type="Pfam" id="PF00701">
    <property type="entry name" value="DHDPS"/>
    <property type="match status" value="1"/>
</dbReference>
<organism evidence="4 5">
    <name type="scientific">Niastella populi</name>
    <dbReference type="NCBI Taxonomy" id="550983"/>
    <lineage>
        <taxon>Bacteria</taxon>
        <taxon>Pseudomonadati</taxon>
        <taxon>Bacteroidota</taxon>
        <taxon>Chitinophagia</taxon>
        <taxon>Chitinophagales</taxon>
        <taxon>Chitinophagaceae</taxon>
        <taxon>Niastella</taxon>
    </lineage>
</organism>
<dbReference type="InterPro" id="IPR002220">
    <property type="entry name" value="DapA-like"/>
</dbReference>
<keyword evidence="5" id="KW-1185">Reference proteome</keyword>
<dbReference type="AlphaFoldDB" id="A0A1V9F8W6"/>
<dbReference type="SMART" id="SM01130">
    <property type="entry name" value="DHDPS"/>
    <property type="match status" value="1"/>
</dbReference>
<dbReference type="OrthoDB" id="9778880at2"/>
<dbReference type="STRING" id="550983.A4R26_27350"/>
<dbReference type="InterPro" id="IPR013785">
    <property type="entry name" value="Aldolase_TIM"/>
</dbReference>
<dbReference type="RefSeq" id="WP_081169223.1">
    <property type="nucleotide sequence ID" value="NZ_LWBP01000206.1"/>
</dbReference>
<evidence type="ECO:0000256" key="1">
    <source>
        <dbReference type="ARBA" id="ARBA00023239"/>
    </source>
</evidence>
<dbReference type="PIRSF" id="PIRSF001365">
    <property type="entry name" value="DHDPS"/>
    <property type="match status" value="1"/>
</dbReference>
<dbReference type="CDD" id="cd00408">
    <property type="entry name" value="DHDPS-like"/>
    <property type="match status" value="1"/>
</dbReference>
<reference evidence="5" key="1">
    <citation type="submission" date="2016-04" db="EMBL/GenBank/DDBJ databases">
        <authorList>
            <person name="Chen L."/>
            <person name="Zhuang W."/>
            <person name="Wang G."/>
        </authorList>
    </citation>
    <scope>NUCLEOTIDE SEQUENCE [LARGE SCALE GENOMIC DNA]</scope>
    <source>
        <strain evidence="5">208</strain>
    </source>
</reference>
<evidence type="ECO:0000313" key="5">
    <source>
        <dbReference type="Proteomes" id="UP000192276"/>
    </source>
</evidence>
<evidence type="ECO:0000256" key="3">
    <source>
        <dbReference type="PIRSR" id="PIRSR001365-1"/>
    </source>
</evidence>
<accession>A0A1V9F8W6</accession>
<gene>
    <name evidence="4" type="ORF">A4R26_27350</name>
</gene>
<dbReference type="GO" id="GO:0008747">
    <property type="term" value="F:N-acetylneuraminate lyase activity"/>
    <property type="evidence" value="ECO:0007669"/>
    <property type="project" value="TreeGrafter"/>
</dbReference>
<dbReference type="EMBL" id="LWBP01000206">
    <property type="protein sequence ID" value="OQP54711.1"/>
    <property type="molecule type" value="Genomic_DNA"/>
</dbReference>
<dbReference type="GO" id="GO:0019262">
    <property type="term" value="P:N-acetylneuraminate catabolic process"/>
    <property type="evidence" value="ECO:0007669"/>
    <property type="project" value="TreeGrafter"/>
</dbReference>